<evidence type="ECO:0000313" key="2">
    <source>
        <dbReference type="EMBL" id="MED6221407.1"/>
    </source>
</evidence>
<comment type="caution">
    <text evidence="2">The sequence shown here is derived from an EMBL/GenBank/DDBJ whole genome shotgun (WGS) entry which is preliminary data.</text>
</comment>
<evidence type="ECO:0000256" key="1">
    <source>
        <dbReference type="SAM" id="MobiDB-lite"/>
    </source>
</evidence>
<reference evidence="2 3" key="1">
    <citation type="journal article" date="2023" name="Plants (Basel)">
        <title>Bridging the Gap: Combining Genomics and Transcriptomics Approaches to Understand Stylosanthes scabra, an Orphan Legume from the Brazilian Caatinga.</title>
        <authorList>
            <person name="Ferreira-Neto J.R.C."/>
            <person name="da Silva M.D."/>
            <person name="Binneck E."/>
            <person name="de Melo N.F."/>
            <person name="da Silva R.H."/>
            <person name="de Melo A.L.T.M."/>
            <person name="Pandolfi V."/>
            <person name="Bustamante F.O."/>
            <person name="Brasileiro-Vidal A.C."/>
            <person name="Benko-Iseppon A.M."/>
        </authorList>
    </citation>
    <scope>NUCLEOTIDE SEQUENCE [LARGE SCALE GENOMIC DNA]</scope>
    <source>
        <tissue evidence="2">Leaves</tissue>
    </source>
</reference>
<gene>
    <name evidence="2" type="ORF">PIB30_054360</name>
</gene>
<sequence>MDQDFITLGPPPPTQSIQDPPYIPAGGYSDQAGPSQLYQPEMQTSADQFLRELNAQLPSWAMAISKVPPYLPYKWVPSMEIKGLQRLNASTQGGNVQKTLWNIEHPSSLGYG</sequence>
<dbReference type="EMBL" id="JASCZI010272274">
    <property type="protein sequence ID" value="MED6221407.1"/>
    <property type="molecule type" value="Genomic_DNA"/>
</dbReference>
<organism evidence="2 3">
    <name type="scientific">Stylosanthes scabra</name>
    <dbReference type="NCBI Taxonomy" id="79078"/>
    <lineage>
        <taxon>Eukaryota</taxon>
        <taxon>Viridiplantae</taxon>
        <taxon>Streptophyta</taxon>
        <taxon>Embryophyta</taxon>
        <taxon>Tracheophyta</taxon>
        <taxon>Spermatophyta</taxon>
        <taxon>Magnoliopsida</taxon>
        <taxon>eudicotyledons</taxon>
        <taxon>Gunneridae</taxon>
        <taxon>Pentapetalae</taxon>
        <taxon>rosids</taxon>
        <taxon>fabids</taxon>
        <taxon>Fabales</taxon>
        <taxon>Fabaceae</taxon>
        <taxon>Papilionoideae</taxon>
        <taxon>50 kb inversion clade</taxon>
        <taxon>dalbergioids sensu lato</taxon>
        <taxon>Dalbergieae</taxon>
        <taxon>Pterocarpus clade</taxon>
        <taxon>Stylosanthes</taxon>
    </lineage>
</organism>
<dbReference type="Proteomes" id="UP001341840">
    <property type="component" value="Unassembled WGS sequence"/>
</dbReference>
<feature type="region of interest" description="Disordered" evidence="1">
    <location>
        <begin position="1"/>
        <end position="36"/>
    </location>
</feature>
<accession>A0ABU6ZHF1</accession>
<keyword evidence="3" id="KW-1185">Reference proteome</keyword>
<name>A0ABU6ZHF1_9FABA</name>
<protein>
    <submittedName>
        <fullName evidence="2">Uncharacterized protein</fullName>
    </submittedName>
</protein>
<proteinExistence type="predicted"/>
<evidence type="ECO:0000313" key="3">
    <source>
        <dbReference type="Proteomes" id="UP001341840"/>
    </source>
</evidence>